<dbReference type="Pfam" id="PF01509">
    <property type="entry name" value="TruB_N"/>
    <property type="match status" value="1"/>
</dbReference>
<dbReference type="Pfam" id="PF16198">
    <property type="entry name" value="TruB_C_2"/>
    <property type="match status" value="1"/>
</dbReference>
<dbReference type="Pfam" id="PF05235">
    <property type="entry name" value="CHAD"/>
    <property type="match status" value="1"/>
</dbReference>
<accession>A0A9P1BEQ2</accession>
<dbReference type="PROSITE" id="PS51708">
    <property type="entry name" value="CHAD"/>
    <property type="match status" value="1"/>
</dbReference>
<protein>
    <recommendedName>
        <fullName evidence="2">tRNA pseudouridine(55) synthase</fullName>
        <ecNumber evidence="2">5.4.99.25</ecNumber>
    </recommendedName>
</protein>
<evidence type="ECO:0000313" key="7">
    <source>
        <dbReference type="EMBL" id="CAI3972002.1"/>
    </source>
</evidence>
<comment type="similarity">
    <text evidence="1">Belongs to the pseudouridine synthase TruB family.</text>
</comment>
<dbReference type="EMBL" id="CAMXCT030000001">
    <property type="protein sequence ID" value="CAL4759314.1"/>
    <property type="molecule type" value="Genomic_DNA"/>
</dbReference>
<keyword evidence="5" id="KW-0175">Coiled coil</keyword>
<evidence type="ECO:0000313" key="8">
    <source>
        <dbReference type="EMBL" id="CAL4759314.1"/>
    </source>
</evidence>
<dbReference type="InterPro" id="IPR014780">
    <property type="entry name" value="tRNA_psdUridine_synth_TruB"/>
</dbReference>
<dbReference type="AlphaFoldDB" id="A0A9P1BEQ2"/>
<keyword evidence="9" id="KW-1185">Reference proteome</keyword>
<dbReference type="SUPFAM" id="SSF55120">
    <property type="entry name" value="Pseudouridine synthase"/>
    <property type="match status" value="1"/>
</dbReference>
<dbReference type="Gene3D" id="3.30.2350.10">
    <property type="entry name" value="Pseudouridine synthase"/>
    <property type="match status" value="1"/>
</dbReference>
<dbReference type="InterPro" id="IPR002501">
    <property type="entry name" value="PsdUridine_synth_N"/>
</dbReference>
<feature type="coiled-coil region" evidence="5">
    <location>
        <begin position="261"/>
        <end position="292"/>
    </location>
</feature>
<evidence type="ECO:0000256" key="5">
    <source>
        <dbReference type="SAM" id="Coils"/>
    </source>
</evidence>
<dbReference type="NCBIfam" id="TIGR00431">
    <property type="entry name" value="TruB"/>
    <property type="match status" value="1"/>
</dbReference>
<evidence type="ECO:0000259" key="6">
    <source>
        <dbReference type="PROSITE" id="PS51708"/>
    </source>
</evidence>
<dbReference type="GO" id="GO:1990481">
    <property type="term" value="P:mRNA pseudouridine synthesis"/>
    <property type="evidence" value="ECO:0007669"/>
    <property type="project" value="TreeGrafter"/>
</dbReference>
<evidence type="ECO:0000256" key="3">
    <source>
        <dbReference type="ARBA" id="ARBA00022694"/>
    </source>
</evidence>
<reference evidence="8 9" key="2">
    <citation type="submission" date="2024-05" db="EMBL/GenBank/DDBJ databases">
        <authorList>
            <person name="Chen Y."/>
            <person name="Shah S."/>
            <person name="Dougan E. K."/>
            <person name="Thang M."/>
            <person name="Chan C."/>
        </authorList>
    </citation>
    <scope>NUCLEOTIDE SEQUENCE [LARGE SCALE GENOMIC DNA]</scope>
</reference>
<comment type="caution">
    <text evidence="7">The sequence shown here is derived from an EMBL/GenBank/DDBJ whole genome shotgun (WGS) entry which is preliminary data.</text>
</comment>
<reference evidence="7" key="1">
    <citation type="submission" date="2022-10" db="EMBL/GenBank/DDBJ databases">
        <authorList>
            <person name="Chen Y."/>
            <person name="Dougan E. K."/>
            <person name="Chan C."/>
            <person name="Rhodes N."/>
            <person name="Thang M."/>
        </authorList>
    </citation>
    <scope>NUCLEOTIDE SEQUENCE</scope>
</reference>
<dbReference type="EMBL" id="CAMXCT020000001">
    <property type="protein sequence ID" value="CAL1125377.1"/>
    <property type="molecule type" value="Genomic_DNA"/>
</dbReference>
<keyword evidence="3" id="KW-0819">tRNA processing</keyword>
<dbReference type="OrthoDB" id="9995526at2759"/>
<dbReference type="InterPro" id="IPR007899">
    <property type="entry name" value="CHAD_dom"/>
</dbReference>
<sequence length="804" mass="89360">MIRKSKWLEVDSPSQPASEAATLALRGRLDVVSHYLPLAADHSDDDIEYVHQLRVATRRAMAAIATFAPLLSERLAHKMLKRLRKIRRAGGAARDCDVLALRIEALAKENKDAPWDELLDWVHKRRRKAQTPLKQIAKKFPPAKFERRVEALLESVHNLQVPTSEAAPQNGNHDTSFGTFAEYQLTQVLDKFFAVALSDLSAIEALHEFRIEAKHLRYSMELLAGAFDASFRKELYAEVSNLQYVLGEINDHANAIHTFELLQEETTRKRLKKQLQKMAEEERGALEKARKDFTQHWTVERAETLKSQLYEVSVSDDASECRAYELSGDSTTSMNLPPLSYHPWREKRHQFRSIMKAILPPSGVSSEAITRRYGSGEGWKNPKPDSERCLPATTMASSVGVRLSAANGVSTIRLGTSRGHAHGVCSRIGYHRIHVRTRDRRNRRWCELKIPLRVPGHPNLLPLWRSVTTITIGQTWGVYSIGTASPAARTWLLAACAILATQAEESRVSVSPVGLLNLDKPSGVTSRDAVNVVQKLVRPSKAGHAGTLDPLASGVLVVCVGSATRLIEHVQRMPKQYRATFLLGQQSPTDDIEGEVTPLDSPPQPSLDELTATLDSFRGEIMQRPPAYSAIKVKGRRAYDLARRGNAPQLEARPVMIYGLEITSYEYPELRLDIRCGSGTYVRSLGRDIAEHLGTAAVMSALRRTAIGSFSAEEAIAPDELSREQIVELLLPPLRAVEALPQVQLDESQQELVSHGRAIQLEGTMAEPAPAEVAALDQQGNLAAILKPVGNKEWRPLRNFLKPA</sequence>
<proteinExistence type="inferred from homology"/>
<name>A0A9P1BEQ2_9DINO</name>
<dbReference type="EC" id="5.4.99.25" evidence="2"/>
<dbReference type="InterPro" id="IPR020103">
    <property type="entry name" value="PsdUridine_synth_cat_dom_sf"/>
</dbReference>
<dbReference type="GO" id="GO:0160148">
    <property type="term" value="F:tRNA pseudouridine(55) synthase activity"/>
    <property type="evidence" value="ECO:0007669"/>
    <property type="project" value="UniProtKB-EC"/>
</dbReference>
<evidence type="ECO:0000313" key="9">
    <source>
        <dbReference type="Proteomes" id="UP001152797"/>
    </source>
</evidence>
<evidence type="ECO:0000256" key="2">
    <source>
        <dbReference type="ARBA" id="ARBA00012787"/>
    </source>
</evidence>
<dbReference type="SMART" id="SM00880">
    <property type="entry name" value="CHAD"/>
    <property type="match status" value="1"/>
</dbReference>
<dbReference type="HAMAP" id="MF_01080">
    <property type="entry name" value="TruB_bact"/>
    <property type="match status" value="1"/>
</dbReference>
<dbReference type="GO" id="GO:0003723">
    <property type="term" value="F:RNA binding"/>
    <property type="evidence" value="ECO:0007669"/>
    <property type="project" value="InterPro"/>
</dbReference>
<dbReference type="CDD" id="cd02573">
    <property type="entry name" value="PseudoU_synth_EcTruB"/>
    <property type="match status" value="1"/>
</dbReference>
<dbReference type="PANTHER" id="PTHR13767:SF2">
    <property type="entry name" value="PSEUDOURIDYLATE SYNTHASE TRUB1"/>
    <property type="match status" value="1"/>
</dbReference>
<keyword evidence="4 8" id="KW-0413">Isomerase</keyword>
<dbReference type="Gene3D" id="1.40.20.10">
    <property type="entry name" value="CHAD domain"/>
    <property type="match status" value="1"/>
</dbReference>
<dbReference type="PANTHER" id="PTHR13767">
    <property type="entry name" value="TRNA-PSEUDOURIDINE SYNTHASE"/>
    <property type="match status" value="1"/>
</dbReference>
<evidence type="ECO:0000256" key="1">
    <source>
        <dbReference type="ARBA" id="ARBA00008999"/>
    </source>
</evidence>
<dbReference type="EMBL" id="CAMXCT010000001">
    <property type="protein sequence ID" value="CAI3972002.1"/>
    <property type="molecule type" value="Genomic_DNA"/>
</dbReference>
<evidence type="ECO:0000256" key="4">
    <source>
        <dbReference type="ARBA" id="ARBA00023235"/>
    </source>
</evidence>
<dbReference type="InterPro" id="IPR032819">
    <property type="entry name" value="TruB_C"/>
</dbReference>
<dbReference type="Proteomes" id="UP001152797">
    <property type="component" value="Unassembled WGS sequence"/>
</dbReference>
<feature type="domain" description="CHAD" evidence="6">
    <location>
        <begin position="14"/>
        <end position="302"/>
    </location>
</feature>
<dbReference type="GO" id="GO:0006400">
    <property type="term" value="P:tRNA modification"/>
    <property type="evidence" value="ECO:0007669"/>
    <property type="project" value="TreeGrafter"/>
</dbReference>
<gene>
    <name evidence="7" type="ORF">C1SCF055_LOCUS592</name>
</gene>
<organism evidence="7">
    <name type="scientific">Cladocopium goreaui</name>
    <dbReference type="NCBI Taxonomy" id="2562237"/>
    <lineage>
        <taxon>Eukaryota</taxon>
        <taxon>Sar</taxon>
        <taxon>Alveolata</taxon>
        <taxon>Dinophyceae</taxon>
        <taxon>Suessiales</taxon>
        <taxon>Symbiodiniaceae</taxon>
        <taxon>Cladocopium</taxon>
    </lineage>
</organism>
<dbReference type="InterPro" id="IPR038186">
    <property type="entry name" value="CHAD_dom_sf"/>
</dbReference>